<keyword evidence="2" id="KW-1133">Transmembrane helix</keyword>
<evidence type="ECO:0000313" key="3">
    <source>
        <dbReference type="EMBL" id="NYH94313.1"/>
    </source>
</evidence>
<accession>A0A7Y9XVY6</accession>
<name>A0A7Y9XVY6_9SPHN</name>
<feature type="coiled-coil region" evidence="1">
    <location>
        <begin position="805"/>
        <end position="839"/>
    </location>
</feature>
<keyword evidence="2" id="KW-0812">Transmembrane</keyword>
<feature type="coiled-coil region" evidence="1">
    <location>
        <begin position="531"/>
        <end position="612"/>
    </location>
</feature>
<gene>
    <name evidence="3" type="ORF">FHS75_000618</name>
</gene>
<sequence length="961" mass="105258">MVGGSRIIAFGAGGEEAGRDEFLLTEEVAEAESQPDPDDALQESYVSFDDDGESAEEVGRPDWLFPSIAVGLALAWTAFYFWARSADIASMVPGDWASVISEWAVPVLLIGVVWLIAMRNSRREATRFGDAARVLSDESMRLEERLVAVNRELSLAREFIASQSRDLEMLGRVAVERLSTNADRLQSLIRDNGDRVETIGTVSEAALDNMEKLRGQLPVIANSAKDVTNNIGNAGRTAHGQLEEMLEGFRRLNEFGEASERQVEKLRTVFGDVVGEFTRQCDQIGDMADSRFASLAERGLDFRNSLDAHEAEALAAIRERATALAEELDATRAMLDDQEGESLKSLRARLSTLRDEGGTIARSIRESEERAAQNWRDAIAIIEESAASAAGLIEARSAAAIEDAKERFAALIDQSERAGARIEERNRFFRDQIEEIRVEIEEGHGQSVDAIAERIEGLRDRLAEASLSFVGDIETRRSEAEAAGREMLSRLDDRLRIFDEGVAARSQRFGDELGTRFERLETDDAEAALRLEAKLAAIDEELAERRTAQERHVTALTAHAEAMAAQLEAYEARMAEIATQGGHIETRMAASVDTLSQNLAAARDALNGTEAQVGGLNEASVRLLELIEASAEHANTRIPAVLSESEDTLASMEDRVTRIRETVQAAQAGGDALSSALGTADNNLGKIAGELDRMQALLGSQDDEQQARLAALRERVSEIEAIYVRLAERADGELAQAIERLASSARDAVSAIGEEGPARISELAARLGEESGEALERVVRTKAAEATGQLEQAASHASGVSREAAIQLRDQLAKVDELVGNLERRVAHARERAEEQVDNDFTRRVALITESLNSNAIDIAKALSTDVSDMAWSAYLRGDRGIFTRRAVALLEPSETKAIVQIYERDDEFREHVSRYIHDFEAILRQVLSTRDGHALGVTLLSSDMGKLYVALAQAIERLRN</sequence>
<dbReference type="PANTHER" id="PTHR19327:SF0">
    <property type="entry name" value="GOLGIN SUBFAMILY A MEMBER 4"/>
    <property type="match status" value="1"/>
</dbReference>
<organism evidence="3 4">
    <name type="scientific">Novosphingobium marinum</name>
    <dbReference type="NCBI Taxonomy" id="1514948"/>
    <lineage>
        <taxon>Bacteria</taxon>
        <taxon>Pseudomonadati</taxon>
        <taxon>Pseudomonadota</taxon>
        <taxon>Alphaproteobacteria</taxon>
        <taxon>Sphingomonadales</taxon>
        <taxon>Sphingomonadaceae</taxon>
        <taxon>Novosphingobium</taxon>
    </lineage>
</organism>
<dbReference type="RefSeq" id="WP_179406243.1">
    <property type="nucleotide sequence ID" value="NZ_BMGF01000001.1"/>
</dbReference>
<feature type="transmembrane region" description="Helical" evidence="2">
    <location>
        <begin position="63"/>
        <end position="83"/>
    </location>
</feature>
<evidence type="ECO:0000256" key="2">
    <source>
        <dbReference type="SAM" id="Phobius"/>
    </source>
</evidence>
<dbReference type="AlphaFoldDB" id="A0A7Y9XVY6"/>
<feature type="coiled-coil region" evidence="1">
    <location>
        <begin position="314"/>
        <end position="341"/>
    </location>
</feature>
<keyword evidence="4" id="KW-1185">Reference proteome</keyword>
<evidence type="ECO:0000256" key="1">
    <source>
        <dbReference type="SAM" id="Coils"/>
    </source>
</evidence>
<feature type="transmembrane region" description="Helical" evidence="2">
    <location>
        <begin position="95"/>
        <end position="117"/>
    </location>
</feature>
<dbReference type="Proteomes" id="UP000522081">
    <property type="component" value="Unassembled WGS sequence"/>
</dbReference>
<dbReference type="EMBL" id="JACBZF010000001">
    <property type="protein sequence ID" value="NYH94313.1"/>
    <property type="molecule type" value="Genomic_DNA"/>
</dbReference>
<proteinExistence type="predicted"/>
<reference evidence="3 4" key="1">
    <citation type="submission" date="2020-07" db="EMBL/GenBank/DDBJ databases">
        <title>Genomic Encyclopedia of Type Strains, Phase IV (KMG-IV): sequencing the most valuable type-strain genomes for metagenomic binning, comparative biology and taxonomic classification.</title>
        <authorList>
            <person name="Goeker M."/>
        </authorList>
    </citation>
    <scope>NUCLEOTIDE SEQUENCE [LARGE SCALE GENOMIC DNA]</scope>
    <source>
        <strain evidence="3 4">DSM 29043</strain>
    </source>
</reference>
<protein>
    <submittedName>
        <fullName evidence="3">Putative phage infection (PIP) family protein YhgE</fullName>
    </submittedName>
</protein>
<keyword evidence="1" id="KW-0175">Coiled coil</keyword>
<keyword evidence="2" id="KW-0472">Membrane</keyword>
<comment type="caution">
    <text evidence="3">The sequence shown here is derived from an EMBL/GenBank/DDBJ whole genome shotgun (WGS) entry which is preliminary data.</text>
</comment>
<dbReference type="PANTHER" id="PTHR19327">
    <property type="entry name" value="GOLGIN"/>
    <property type="match status" value="1"/>
</dbReference>
<evidence type="ECO:0000313" key="4">
    <source>
        <dbReference type="Proteomes" id="UP000522081"/>
    </source>
</evidence>